<organism evidence="1 2">
    <name type="scientific">Neisseria elongata subsp. glycolytica ATCC 29315</name>
    <dbReference type="NCBI Taxonomy" id="546263"/>
    <lineage>
        <taxon>Bacteria</taxon>
        <taxon>Pseudomonadati</taxon>
        <taxon>Pseudomonadota</taxon>
        <taxon>Betaproteobacteria</taxon>
        <taxon>Neisseriales</taxon>
        <taxon>Neisseriaceae</taxon>
        <taxon>Neisseria</taxon>
    </lineage>
</organism>
<protein>
    <submittedName>
        <fullName evidence="1">Uncharacterized protein</fullName>
    </submittedName>
</protein>
<gene>
    <name evidence="1" type="ORF">NEIELOOT_01937</name>
</gene>
<sequence>MRTLTIQEVTKITQGVAGHPALATSPVHFQFTFHWYGLNMSPKIHCVEI</sequence>
<proteinExistence type="predicted"/>
<dbReference type="AlphaFoldDB" id="D4DS93"/>
<accession>D4DS93</accession>
<evidence type="ECO:0000313" key="1">
    <source>
        <dbReference type="EMBL" id="EFE49293.1"/>
    </source>
</evidence>
<reference evidence="1 2" key="1">
    <citation type="submission" date="2010-02" db="EMBL/GenBank/DDBJ databases">
        <authorList>
            <person name="Weinstock G."/>
            <person name="Sodergren E."/>
            <person name="Clifton S."/>
            <person name="Fulton L."/>
            <person name="Fulton B."/>
            <person name="Courtney L."/>
            <person name="Fronick C."/>
            <person name="Harrison M."/>
            <person name="Strong C."/>
            <person name="Farmer C."/>
            <person name="Delahaunty K."/>
            <person name="Markovic C."/>
            <person name="Hall O."/>
            <person name="Minx P."/>
            <person name="Tomlinson C."/>
            <person name="Mitreva M."/>
            <person name="Nelson J."/>
            <person name="Hou S."/>
            <person name="Wollam A."/>
            <person name="Pepin K.H."/>
            <person name="Johnson M."/>
            <person name="Bhonagiri V."/>
            <person name="Zhang X."/>
            <person name="Suruliraj S."/>
            <person name="Warren W."/>
            <person name="Chinwalla A."/>
            <person name="Mardis E.R."/>
            <person name="Wilson R.K."/>
        </authorList>
    </citation>
    <scope>NUCLEOTIDE SEQUENCE [LARGE SCALE GENOMIC DNA]</scope>
    <source>
        <strain evidence="1 2">ATCC 29315</strain>
    </source>
</reference>
<dbReference type="Proteomes" id="UP000005536">
    <property type="component" value="Unassembled WGS sequence"/>
</dbReference>
<name>D4DS93_NEIEG</name>
<comment type="caution">
    <text evidence="1">The sequence shown here is derived from an EMBL/GenBank/DDBJ whole genome shotgun (WGS) entry which is preliminary data.</text>
</comment>
<dbReference type="EMBL" id="ADBF01000195">
    <property type="protein sequence ID" value="EFE49293.1"/>
    <property type="molecule type" value="Genomic_DNA"/>
</dbReference>
<evidence type="ECO:0000313" key="2">
    <source>
        <dbReference type="Proteomes" id="UP000005536"/>
    </source>
</evidence>